<evidence type="ECO:0000313" key="1">
    <source>
        <dbReference type="EMBL" id="OGL40686.1"/>
    </source>
</evidence>
<reference evidence="1 2" key="1">
    <citation type="journal article" date="2016" name="Nat. Commun.">
        <title>Thousands of microbial genomes shed light on interconnected biogeochemical processes in an aquifer system.</title>
        <authorList>
            <person name="Anantharaman K."/>
            <person name="Brown C.T."/>
            <person name="Hug L.A."/>
            <person name="Sharon I."/>
            <person name="Castelle C.J."/>
            <person name="Probst A.J."/>
            <person name="Thomas B.C."/>
            <person name="Singh A."/>
            <person name="Wilkins M.J."/>
            <person name="Karaoz U."/>
            <person name="Brodie E.L."/>
            <person name="Williams K.H."/>
            <person name="Hubbard S.S."/>
            <person name="Banfield J.F."/>
        </authorList>
    </citation>
    <scope>NUCLEOTIDE SEQUENCE [LARGE SCALE GENOMIC DNA]</scope>
</reference>
<dbReference type="AlphaFoldDB" id="A0A1F7RGJ3"/>
<proteinExistence type="predicted"/>
<dbReference type="PANTHER" id="PTHR30267">
    <property type="entry name" value="PROTEIN KINASE PRKA"/>
    <property type="match status" value="1"/>
</dbReference>
<evidence type="ECO:0000313" key="2">
    <source>
        <dbReference type="Proteomes" id="UP000178526"/>
    </source>
</evidence>
<dbReference type="EMBL" id="MGDB01000093">
    <property type="protein sequence ID" value="OGL40686.1"/>
    <property type="molecule type" value="Genomic_DNA"/>
</dbReference>
<protein>
    <submittedName>
        <fullName evidence="1">Magnesium chelatase</fullName>
    </submittedName>
</protein>
<name>A0A1F7RGJ3_9BACT</name>
<dbReference type="InterPro" id="IPR027417">
    <property type="entry name" value="P-loop_NTPase"/>
</dbReference>
<sequence>MIDFENIKTLEDLKRSNYAILPINEELRKNLIAKLRKRETLFPGIIGYDNSVIPQIENSILSGHNMIFLGERGQAKSRIIRNLINLLDPVVPVISGCEINDNPYKPICKSCKEKIKKSGDKVEIVWIARESRYGEKLATPDVSIADIIGEVDPIKVAEGRYLSDELTIHFGLIPRTNRGIFAINELPDLAEKIQVGLFNIMEEGDVQIKGYKVQLPLDICIVASANPDDYTSRGRIITPLKDRFKSQIRTHYSNDRGIEIEIMEQERAKFATGQLKLNIPKFIKEIIAEITMAARGSSDVNQKSGVSVRMSIANIENIISNAEKRAILLNEDEIVPRMSDMHSILSSTCGKIELEYLGEDKKEDDIIKKIIQKAIKKVFDQYFNSNQLQKVIESFKNGWVVEVSDQMPSSEYLEGLSKIEGLKEGIKKLDDSKSTASIASAMEFIFEGLHLYNKLNKSEVNGKIVYK</sequence>
<comment type="caution">
    <text evidence="1">The sequence shown here is derived from an EMBL/GenBank/DDBJ whole genome shotgun (WGS) entry which is preliminary data.</text>
</comment>
<gene>
    <name evidence="1" type="ORF">A2042_06570</name>
</gene>
<organism evidence="1 2">
    <name type="scientific">Candidatus Schekmanbacteria bacterium GWA2_38_11</name>
    <dbReference type="NCBI Taxonomy" id="1817876"/>
    <lineage>
        <taxon>Bacteria</taxon>
        <taxon>Candidatus Schekmaniibacteriota</taxon>
    </lineage>
</organism>
<dbReference type="GO" id="GO:0004672">
    <property type="term" value="F:protein kinase activity"/>
    <property type="evidence" value="ECO:0007669"/>
    <property type="project" value="TreeGrafter"/>
</dbReference>
<dbReference type="Gene3D" id="3.40.50.300">
    <property type="entry name" value="P-loop containing nucleotide triphosphate hydrolases"/>
    <property type="match status" value="1"/>
</dbReference>
<dbReference type="PANTHER" id="PTHR30267:SF2">
    <property type="entry name" value="PROTEIN PRKA"/>
    <property type="match status" value="1"/>
</dbReference>
<accession>A0A1F7RGJ3</accession>
<dbReference type="Proteomes" id="UP000178526">
    <property type="component" value="Unassembled WGS sequence"/>
</dbReference>
<dbReference type="SUPFAM" id="SSF52540">
    <property type="entry name" value="P-loop containing nucleoside triphosphate hydrolases"/>
    <property type="match status" value="1"/>
</dbReference>